<evidence type="ECO:0000313" key="1">
    <source>
        <dbReference type="EMBL" id="KJV64745.1"/>
    </source>
</evidence>
<reference evidence="1 2" key="1">
    <citation type="submission" date="2015-02" db="EMBL/GenBank/DDBJ databases">
        <title>Genome Sequencing of Rickettsiales.</title>
        <authorList>
            <person name="Daugherty S.C."/>
            <person name="Su Q."/>
            <person name="Abolude K."/>
            <person name="Beier-Sexton M."/>
            <person name="Carlyon J.A."/>
            <person name="Carter R."/>
            <person name="Day N.P."/>
            <person name="Dumler S.J."/>
            <person name="Dyachenko V."/>
            <person name="Godinez A."/>
            <person name="Kurtti T.J."/>
            <person name="Lichay M."/>
            <person name="Mullins K.E."/>
            <person name="Ott S."/>
            <person name="Pappas-Brown V."/>
            <person name="Paris D.H."/>
            <person name="Patel P."/>
            <person name="Richards A.L."/>
            <person name="Sadzewicz L."/>
            <person name="Sears K."/>
            <person name="Seidman D."/>
            <person name="Sengamalay N."/>
            <person name="Stenos J."/>
            <person name="Tallon L.J."/>
            <person name="Vincent G."/>
            <person name="Fraser C.M."/>
            <person name="Munderloh U."/>
            <person name="Dunning-Hotopp J.C."/>
        </authorList>
    </citation>
    <scope>NUCLEOTIDE SEQUENCE [LARGE SCALE GENOMIC DNA]</scope>
    <source>
        <strain evidence="1 2">ApMUC09</strain>
    </source>
</reference>
<accession>A0A0F3N9L8</accession>
<protein>
    <submittedName>
        <fullName evidence="1">Uncharacterized protein</fullName>
    </submittedName>
</protein>
<proteinExistence type="predicted"/>
<dbReference type="AlphaFoldDB" id="A0A0F3N9L8"/>
<dbReference type="EMBL" id="LANV01000001">
    <property type="protein sequence ID" value="KJV64745.1"/>
    <property type="molecule type" value="Genomic_DNA"/>
</dbReference>
<dbReference type="PATRIC" id="fig|1359152.3.peg.715"/>
<comment type="caution">
    <text evidence="1">The sequence shown here is derived from an EMBL/GenBank/DDBJ whole genome shotgun (WGS) entry which is preliminary data.</text>
</comment>
<dbReference type="Proteomes" id="UP000033441">
    <property type="component" value="Unassembled WGS sequence"/>
</dbReference>
<name>A0A0F3N9L8_ANAPH</name>
<gene>
    <name evidence="1" type="ORF">APHMUC_0672</name>
</gene>
<organism evidence="1 2">
    <name type="scientific">Anaplasma phagocytophilum str. ApMUC09</name>
    <dbReference type="NCBI Taxonomy" id="1359152"/>
    <lineage>
        <taxon>Bacteria</taxon>
        <taxon>Pseudomonadati</taxon>
        <taxon>Pseudomonadota</taxon>
        <taxon>Alphaproteobacteria</taxon>
        <taxon>Rickettsiales</taxon>
        <taxon>Anaplasmataceae</taxon>
        <taxon>Anaplasma</taxon>
        <taxon>phagocytophilum group</taxon>
    </lineage>
</organism>
<sequence length="42" mass="5062">MNLQLINFLYIPVNLGRYKKCLKNRQIKIVQNQEENFIITPL</sequence>
<evidence type="ECO:0000313" key="2">
    <source>
        <dbReference type="Proteomes" id="UP000033441"/>
    </source>
</evidence>